<dbReference type="Pfam" id="PF00254">
    <property type="entry name" value="FKBP_C"/>
    <property type="match status" value="1"/>
</dbReference>
<evidence type="ECO:0000256" key="6">
    <source>
        <dbReference type="SAM" id="SignalP"/>
    </source>
</evidence>
<name>A0A4U0MRN1_9ACTN</name>
<evidence type="ECO:0000256" key="5">
    <source>
        <dbReference type="PROSITE-ProRule" id="PRU00277"/>
    </source>
</evidence>
<evidence type="ECO:0000256" key="3">
    <source>
        <dbReference type="ARBA" id="ARBA00023110"/>
    </source>
</evidence>
<dbReference type="InterPro" id="IPR046357">
    <property type="entry name" value="PPIase_dom_sf"/>
</dbReference>
<sequence length="345" mass="36089">MLKSPGGRPPYRSFTKTTRRAAAALAVPLLLFTAACGSDDDKGSSAVAVATVKGDVGDKPKITVAKGAKASDKVVTKTVVAGKGVAVKKGDNVRADYAGQLMKGQSFGSSWDVQPGTDKNAPKRQLVFELNEQLPQMQQNLPVPVKALEALEGQKVGSRVQVEGTAKALIGEVNPQSGIKPSDGMVFVFDIAGATHIDKKAQVKGEQAAPEDGMPVVKAEGQKAAEITIPKGEKAPTELKEQVLIKGKGREVKARDALVAQYTGVKWRDGKKFDSSWDHGGATAFQIGTGSVVKGWDKGLVGKHIGDRVLLAIPADLAYGDAPPPGSGLEKGDSLVFVVDIVGTF</sequence>
<dbReference type="Proteomes" id="UP000308697">
    <property type="component" value="Unassembled WGS sequence"/>
</dbReference>
<evidence type="ECO:0000256" key="1">
    <source>
        <dbReference type="ARBA" id="ARBA00000971"/>
    </source>
</evidence>
<accession>A0A4U0MRN1</accession>
<keyword evidence="6" id="KW-0732">Signal</keyword>
<evidence type="ECO:0000313" key="9">
    <source>
        <dbReference type="Proteomes" id="UP000308697"/>
    </source>
</evidence>
<dbReference type="Gene3D" id="3.10.50.40">
    <property type="match status" value="2"/>
</dbReference>
<evidence type="ECO:0000259" key="7">
    <source>
        <dbReference type="PROSITE" id="PS50059"/>
    </source>
</evidence>
<dbReference type="PANTHER" id="PTHR45779">
    <property type="entry name" value="PEPTIDYLPROLYL ISOMERASE"/>
    <property type="match status" value="1"/>
</dbReference>
<dbReference type="EMBL" id="SUMB01000014">
    <property type="protein sequence ID" value="TJZ43567.1"/>
    <property type="molecule type" value="Genomic_DNA"/>
</dbReference>
<dbReference type="InterPro" id="IPR044609">
    <property type="entry name" value="FKBP2/11"/>
</dbReference>
<protein>
    <recommendedName>
        <fullName evidence="2 5">peptidylprolyl isomerase</fullName>
        <ecNumber evidence="2 5">5.2.1.8</ecNumber>
    </recommendedName>
</protein>
<keyword evidence="4 5" id="KW-0413">Isomerase</keyword>
<dbReference type="InterPro" id="IPR001179">
    <property type="entry name" value="PPIase_FKBP_dom"/>
</dbReference>
<feature type="signal peptide" evidence="6">
    <location>
        <begin position="1"/>
        <end position="37"/>
    </location>
</feature>
<dbReference type="RefSeq" id="WP_136743840.1">
    <property type="nucleotide sequence ID" value="NZ_SUMB01000014.1"/>
</dbReference>
<dbReference type="GO" id="GO:0003755">
    <property type="term" value="F:peptidyl-prolyl cis-trans isomerase activity"/>
    <property type="evidence" value="ECO:0007669"/>
    <property type="project" value="UniProtKB-KW"/>
</dbReference>
<dbReference type="EC" id="5.2.1.8" evidence="2 5"/>
<dbReference type="PANTHER" id="PTHR45779:SF7">
    <property type="entry name" value="PEPTIDYLPROLYL ISOMERASE"/>
    <property type="match status" value="1"/>
</dbReference>
<feature type="domain" description="PPIase FKBP-type" evidence="7">
    <location>
        <begin position="255"/>
        <end position="345"/>
    </location>
</feature>
<dbReference type="SUPFAM" id="SSF54534">
    <property type="entry name" value="FKBP-like"/>
    <property type="match status" value="2"/>
</dbReference>
<gene>
    <name evidence="8" type="ORF">FCH28_32770</name>
</gene>
<dbReference type="OrthoDB" id="25996at2"/>
<keyword evidence="3 5" id="KW-0697">Rotamase</keyword>
<evidence type="ECO:0000313" key="8">
    <source>
        <dbReference type="EMBL" id="TJZ43567.1"/>
    </source>
</evidence>
<organism evidence="8 9">
    <name type="scientific">Streptomyces piniterrae</name>
    <dbReference type="NCBI Taxonomy" id="2571125"/>
    <lineage>
        <taxon>Bacteria</taxon>
        <taxon>Bacillati</taxon>
        <taxon>Actinomycetota</taxon>
        <taxon>Actinomycetes</taxon>
        <taxon>Kitasatosporales</taxon>
        <taxon>Streptomycetaceae</taxon>
        <taxon>Streptomyces</taxon>
    </lineage>
</organism>
<dbReference type="AlphaFoldDB" id="A0A4U0MRN1"/>
<dbReference type="PROSITE" id="PS50059">
    <property type="entry name" value="FKBP_PPIASE"/>
    <property type="match status" value="2"/>
</dbReference>
<comment type="catalytic activity">
    <reaction evidence="1 5">
        <text>[protein]-peptidylproline (omega=180) = [protein]-peptidylproline (omega=0)</text>
        <dbReference type="Rhea" id="RHEA:16237"/>
        <dbReference type="Rhea" id="RHEA-COMP:10747"/>
        <dbReference type="Rhea" id="RHEA-COMP:10748"/>
        <dbReference type="ChEBI" id="CHEBI:83833"/>
        <dbReference type="ChEBI" id="CHEBI:83834"/>
        <dbReference type="EC" id="5.2.1.8"/>
    </reaction>
</comment>
<comment type="caution">
    <text evidence="8">The sequence shown here is derived from an EMBL/GenBank/DDBJ whole genome shotgun (WGS) entry which is preliminary data.</text>
</comment>
<feature type="chain" id="PRO_5020837432" description="peptidylprolyl isomerase" evidence="6">
    <location>
        <begin position="38"/>
        <end position="345"/>
    </location>
</feature>
<keyword evidence="9" id="KW-1185">Reference proteome</keyword>
<proteinExistence type="predicted"/>
<evidence type="ECO:0000256" key="2">
    <source>
        <dbReference type="ARBA" id="ARBA00013194"/>
    </source>
</evidence>
<evidence type="ECO:0000256" key="4">
    <source>
        <dbReference type="ARBA" id="ARBA00023235"/>
    </source>
</evidence>
<reference evidence="8 9" key="1">
    <citation type="submission" date="2019-04" db="EMBL/GenBank/DDBJ databases">
        <title>Streptomyces piniterrae sp. nov., a heliquinomycin-producing actinomycete isolated from rhizosphere soil of Pinus yunnanensis.</title>
        <authorList>
            <person name="Zhuang X."/>
            <person name="Zhao J."/>
        </authorList>
    </citation>
    <scope>NUCLEOTIDE SEQUENCE [LARGE SCALE GENOMIC DNA]</scope>
    <source>
        <strain evidence="9">jys28</strain>
    </source>
</reference>
<feature type="domain" description="PPIase FKBP-type" evidence="7">
    <location>
        <begin position="90"/>
        <end position="195"/>
    </location>
</feature>